<dbReference type="AlphaFoldDB" id="A0A182S5P1"/>
<dbReference type="InterPro" id="IPR002048">
    <property type="entry name" value="EF_hand_dom"/>
</dbReference>
<keyword evidence="4" id="KW-1185">Reference proteome</keyword>
<dbReference type="InterPro" id="IPR011992">
    <property type="entry name" value="EF-hand-dom_pair"/>
</dbReference>
<reference evidence="3" key="2">
    <citation type="submission" date="2020-05" db="UniProtKB">
        <authorList>
            <consortium name="EnsemblMetazoa"/>
        </authorList>
    </citation>
    <scope>IDENTIFICATION</scope>
    <source>
        <strain evidence="3">maculatus3</strain>
    </source>
</reference>
<evidence type="ECO:0000256" key="1">
    <source>
        <dbReference type="ARBA" id="ARBA00022837"/>
    </source>
</evidence>
<proteinExistence type="predicted"/>
<dbReference type="PROSITE" id="PS00018">
    <property type="entry name" value="EF_HAND_1"/>
    <property type="match status" value="1"/>
</dbReference>
<dbReference type="CDD" id="cd00051">
    <property type="entry name" value="EFh"/>
    <property type="match status" value="1"/>
</dbReference>
<protein>
    <recommendedName>
        <fullName evidence="2">EF-hand domain-containing protein</fullName>
    </recommendedName>
</protein>
<name>A0A182S5P1_9DIPT</name>
<organism evidence="3 4">
    <name type="scientific">Anopheles maculatus</name>
    <dbReference type="NCBI Taxonomy" id="74869"/>
    <lineage>
        <taxon>Eukaryota</taxon>
        <taxon>Metazoa</taxon>
        <taxon>Ecdysozoa</taxon>
        <taxon>Arthropoda</taxon>
        <taxon>Hexapoda</taxon>
        <taxon>Insecta</taxon>
        <taxon>Pterygota</taxon>
        <taxon>Neoptera</taxon>
        <taxon>Endopterygota</taxon>
        <taxon>Diptera</taxon>
        <taxon>Nematocera</taxon>
        <taxon>Culicoidea</taxon>
        <taxon>Culicidae</taxon>
        <taxon>Anophelinae</taxon>
        <taxon>Anopheles</taxon>
        <taxon>Anopheles maculatus group</taxon>
    </lineage>
</organism>
<dbReference type="VEuPathDB" id="VectorBase:AMAM000147"/>
<feature type="domain" description="EF-hand" evidence="2">
    <location>
        <begin position="1"/>
        <end position="28"/>
    </location>
</feature>
<sequence length="107" mass="11977">MFRLYDTDGNGVLDTTETDAIVNQMMSVAEYLGWDVSELRPDMMTEIDYDGDGCVSLEEWQRGGLTTIPLLVLLGKPLTSHGYNRPYYALPRTLHNARSRSCVGVCV</sequence>
<evidence type="ECO:0000259" key="2">
    <source>
        <dbReference type="PROSITE" id="PS50222"/>
    </source>
</evidence>
<dbReference type="PROSITE" id="PS50222">
    <property type="entry name" value="EF_HAND_2"/>
    <property type="match status" value="1"/>
</dbReference>
<dbReference type="Pfam" id="PF13202">
    <property type="entry name" value="EF-hand_5"/>
    <property type="match status" value="2"/>
</dbReference>
<keyword evidence="1" id="KW-0106">Calcium</keyword>
<evidence type="ECO:0000313" key="4">
    <source>
        <dbReference type="Proteomes" id="UP000075901"/>
    </source>
</evidence>
<dbReference type="EnsemblMetazoa" id="AMAM000147-RA">
    <property type="protein sequence ID" value="AMAM000147-PA"/>
    <property type="gene ID" value="AMAM000147"/>
</dbReference>
<dbReference type="InterPro" id="IPR018247">
    <property type="entry name" value="EF_Hand_1_Ca_BS"/>
</dbReference>
<dbReference type="SUPFAM" id="SSF47473">
    <property type="entry name" value="EF-hand"/>
    <property type="match status" value="1"/>
</dbReference>
<reference evidence="4" key="1">
    <citation type="submission" date="2013-09" db="EMBL/GenBank/DDBJ databases">
        <title>The Genome Sequence of Anopheles maculatus species B.</title>
        <authorList>
            <consortium name="The Broad Institute Genomics Platform"/>
            <person name="Neafsey D.E."/>
            <person name="Besansky N."/>
            <person name="Howell P."/>
            <person name="Walton C."/>
            <person name="Young S.K."/>
            <person name="Zeng Q."/>
            <person name="Gargeya S."/>
            <person name="Fitzgerald M."/>
            <person name="Haas B."/>
            <person name="Abouelleil A."/>
            <person name="Allen A.W."/>
            <person name="Alvarado L."/>
            <person name="Arachchi H.M."/>
            <person name="Berlin A.M."/>
            <person name="Chapman S.B."/>
            <person name="Gainer-Dewar J."/>
            <person name="Goldberg J."/>
            <person name="Griggs A."/>
            <person name="Gujja S."/>
            <person name="Hansen M."/>
            <person name="Howarth C."/>
            <person name="Imamovic A."/>
            <person name="Ireland A."/>
            <person name="Larimer J."/>
            <person name="McCowan C."/>
            <person name="Murphy C."/>
            <person name="Pearson M."/>
            <person name="Poon T.W."/>
            <person name="Priest M."/>
            <person name="Roberts A."/>
            <person name="Saif S."/>
            <person name="Shea T."/>
            <person name="Sisk P."/>
            <person name="Sykes S."/>
            <person name="Wortman J."/>
            <person name="Nusbaum C."/>
            <person name="Birren B."/>
        </authorList>
    </citation>
    <scope>NUCLEOTIDE SEQUENCE [LARGE SCALE GENOMIC DNA]</scope>
    <source>
        <strain evidence="4">maculatus3</strain>
    </source>
</reference>
<accession>A0A182S5P1</accession>
<dbReference type="FunFam" id="1.10.238.10:FF:000017">
    <property type="entry name" value="Diacylglycerol kinase"/>
    <property type="match status" value="1"/>
</dbReference>
<dbReference type="Gene3D" id="1.10.238.10">
    <property type="entry name" value="EF-hand"/>
    <property type="match status" value="1"/>
</dbReference>
<dbReference type="Proteomes" id="UP000075901">
    <property type="component" value="Unassembled WGS sequence"/>
</dbReference>
<evidence type="ECO:0000313" key="3">
    <source>
        <dbReference type="EnsemblMetazoa" id="AMAM000147-PA"/>
    </source>
</evidence>
<dbReference type="GO" id="GO:0005509">
    <property type="term" value="F:calcium ion binding"/>
    <property type="evidence" value="ECO:0007669"/>
    <property type="project" value="InterPro"/>
</dbReference>